<evidence type="ECO:0000313" key="3">
    <source>
        <dbReference type="Proteomes" id="UP000006319"/>
    </source>
</evidence>
<organism evidence="2 3">
    <name type="scientific">Plasmodium cynomolgi (strain B)</name>
    <dbReference type="NCBI Taxonomy" id="1120755"/>
    <lineage>
        <taxon>Eukaryota</taxon>
        <taxon>Sar</taxon>
        <taxon>Alveolata</taxon>
        <taxon>Apicomplexa</taxon>
        <taxon>Aconoidasida</taxon>
        <taxon>Haemosporida</taxon>
        <taxon>Plasmodiidae</taxon>
        <taxon>Plasmodium</taxon>
        <taxon>Plasmodium (Plasmodium)</taxon>
    </lineage>
</organism>
<proteinExistence type="predicted"/>
<dbReference type="RefSeq" id="XP_004221516.1">
    <property type="nucleotide sequence ID" value="XM_004221468.1"/>
</dbReference>
<feature type="compositionally biased region" description="Acidic residues" evidence="1">
    <location>
        <begin position="139"/>
        <end position="149"/>
    </location>
</feature>
<protein>
    <submittedName>
        <fullName evidence="2">Uncharacterized protein</fullName>
    </submittedName>
</protein>
<dbReference type="VEuPathDB" id="PlasmoDB:PCYB_063010"/>
<feature type="region of interest" description="Disordered" evidence="1">
    <location>
        <begin position="177"/>
        <end position="384"/>
    </location>
</feature>
<feature type="compositionally biased region" description="Acidic residues" evidence="1">
    <location>
        <begin position="369"/>
        <end position="384"/>
    </location>
</feature>
<dbReference type="OrthoDB" id="387025at2759"/>
<evidence type="ECO:0000313" key="2">
    <source>
        <dbReference type="EMBL" id="GAB65569.1"/>
    </source>
</evidence>
<reference evidence="2 3" key="1">
    <citation type="journal article" date="2012" name="Nat. Genet.">
        <title>Plasmodium cynomolgi genome sequences provide insight into Plasmodium vivax and the monkey malaria clade.</title>
        <authorList>
            <person name="Tachibana S."/>
            <person name="Sullivan S.A."/>
            <person name="Kawai S."/>
            <person name="Nakamura S."/>
            <person name="Kim H.R."/>
            <person name="Goto N."/>
            <person name="Arisue N."/>
            <person name="Palacpac N.M.Q."/>
            <person name="Honma H."/>
            <person name="Yagi M."/>
            <person name="Tougan T."/>
            <person name="Katakai Y."/>
            <person name="Kaneko O."/>
            <person name="Mita T."/>
            <person name="Kita K."/>
            <person name="Yasutomi Y."/>
            <person name="Sutton P.L."/>
            <person name="Shakhbatyan R."/>
            <person name="Horii T."/>
            <person name="Yasunaga T."/>
            <person name="Barnwell J.W."/>
            <person name="Escalante A.A."/>
            <person name="Carlton J.M."/>
            <person name="Tanabe K."/>
        </authorList>
    </citation>
    <scope>NUCLEOTIDE SEQUENCE [LARGE SCALE GENOMIC DNA]</scope>
    <source>
        <strain evidence="2 3">B</strain>
    </source>
</reference>
<dbReference type="OMA" id="MHKINEH"/>
<dbReference type="KEGG" id="pcy:PCYB_063010"/>
<feature type="compositionally biased region" description="Basic and acidic residues" evidence="1">
    <location>
        <begin position="206"/>
        <end position="226"/>
    </location>
</feature>
<gene>
    <name evidence="2" type="ORF">PCYB_063010</name>
</gene>
<dbReference type="Proteomes" id="UP000006319">
    <property type="component" value="Chromosome 6"/>
</dbReference>
<feature type="compositionally biased region" description="Acidic residues" evidence="1">
    <location>
        <begin position="232"/>
        <end position="263"/>
    </location>
</feature>
<accession>K6UR87</accession>
<feature type="region of interest" description="Disordered" evidence="1">
    <location>
        <begin position="130"/>
        <end position="153"/>
    </location>
</feature>
<evidence type="ECO:0000256" key="1">
    <source>
        <dbReference type="SAM" id="MobiDB-lite"/>
    </source>
</evidence>
<dbReference type="PhylomeDB" id="K6UR87"/>
<dbReference type="AlphaFoldDB" id="K6UR87"/>
<feature type="compositionally biased region" description="Acidic residues" evidence="1">
    <location>
        <begin position="177"/>
        <end position="186"/>
    </location>
</feature>
<dbReference type="EMBL" id="DF157098">
    <property type="protein sequence ID" value="GAB65569.1"/>
    <property type="molecule type" value="Genomic_DNA"/>
</dbReference>
<sequence length="450" mass="49767">MQNKKPNEWSGDSPVCIIKIKGKTNVPKEQNFHCGNNNAQLCLCKTILTRSPFEEAKMKKLLSVVLYFFILHKHLDAKSGNLRTSDAKNEQVEKKNFSNGWVPYYLPQKGQTTPIALLAALPEKTIFRKSDNMRKDMKEEEEEEEEGGEENVSSLIQSGEENDGDFQFRLQIVEGAEDSTDTELEGEGSSPADAVHMEVPTGEVDNLEKGEALLEQVEVHTAEHAAELVAEPVEEEPMEEEPVAAPVDEEPQAADDENGEAPEEAQSLPVQEADEVSVEEGQEGTPSVAEQTVDESVPSEPEDVAVPSEPADAAVPNEPEDAAVPSQPVDESVPSEPADAALPEPNESNGSEVDTEEEESGKENFYHLEEDEEEEEEEEEFEDDYDNVMHKINEHEGETPSNDGPKNLNRADIITMLAVRNMLSALNYDYAVMDFLTGFNPDVISSIYVF</sequence>
<keyword evidence="3" id="KW-1185">Reference proteome</keyword>
<feature type="compositionally biased region" description="Acidic residues" evidence="1">
    <location>
        <begin position="272"/>
        <end position="282"/>
    </location>
</feature>
<dbReference type="GeneID" id="14691809"/>
<name>K6UR87_PLACD</name>